<reference evidence="3" key="1">
    <citation type="submission" date="2016-06" db="UniProtKB">
        <authorList>
            <consortium name="WormBaseParasite"/>
        </authorList>
    </citation>
    <scope>IDENTIFICATION</scope>
</reference>
<protein>
    <submittedName>
        <fullName evidence="3">Transposase</fullName>
    </submittedName>
</protein>
<accession>A0A183ISK3</accession>
<evidence type="ECO:0000313" key="2">
    <source>
        <dbReference type="Proteomes" id="UP000270296"/>
    </source>
</evidence>
<reference evidence="1 2" key="2">
    <citation type="submission" date="2018-11" db="EMBL/GenBank/DDBJ databases">
        <authorList>
            <consortium name="Pathogen Informatics"/>
        </authorList>
    </citation>
    <scope>NUCLEOTIDE SEQUENCE [LARGE SCALE GENOMIC DNA]</scope>
</reference>
<dbReference type="AlphaFoldDB" id="A0A183ISK3"/>
<proteinExistence type="predicted"/>
<dbReference type="EMBL" id="UZAM01009890">
    <property type="protein sequence ID" value="VDP10388.1"/>
    <property type="molecule type" value="Genomic_DNA"/>
</dbReference>
<gene>
    <name evidence="1" type="ORF">SBAD_LOCUS6600</name>
</gene>
<dbReference type="Proteomes" id="UP000270296">
    <property type="component" value="Unassembled WGS sequence"/>
</dbReference>
<keyword evidence="2" id="KW-1185">Reference proteome</keyword>
<evidence type="ECO:0000313" key="3">
    <source>
        <dbReference type="WBParaSite" id="SBAD_0000685701-mRNA-1"/>
    </source>
</evidence>
<sequence length="70" mass="7844">MTGVYKNAIGQVLKSVPTLNRVYVGYSVRDLKNPEKINSSKPHGLLFNRTFAVSSGSITKEFCQRLIEEI</sequence>
<name>A0A183ISK3_9BILA</name>
<dbReference type="WBParaSite" id="SBAD_0000685701-mRNA-1">
    <property type="protein sequence ID" value="SBAD_0000685701-mRNA-1"/>
    <property type="gene ID" value="SBAD_0000685701"/>
</dbReference>
<organism evidence="3">
    <name type="scientific">Soboliphyme baturini</name>
    <dbReference type="NCBI Taxonomy" id="241478"/>
    <lineage>
        <taxon>Eukaryota</taxon>
        <taxon>Metazoa</taxon>
        <taxon>Ecdysozoa</taxon>
        <taxon>Nematoda</taxon>
        <taxon>Enoplea</taxon>
        <taxon>Dorylaimia</taxon>
        <taxon>Dioctophymatida</taxon>
        <taxon>Dioctophymatoidea</taxon>
        <taxon>Soboliphymatidae</taxon>
        <taxon>Soboliphyme</taxon>
    </lineage>
</organism>
<evidence type="ECO:0000313" key="1">
    <source>
        <dbReference type="EMBL" id="VDP10388.1"/>
    </source>
</evidence>